<evidence type="ECO:0000256" key="4">
    <source>
        <dbReference type="ARBA" id="ARBA00022960"/>
    </source>
</evidence>
<feature type="transmembrane region" description="Helical" evidence="10">
    <location>
        <begin position="160"/>
        <end position="177"/>
    </location>
</feature>
<dbReference type="HAMAP" id="MF_02078">
    <property type="entry name" value="MurJ_MviN"/>
    <property type="match status" value="1"/>
</dbReference>
<dbReference type="GO" id="GO:0008360">
    <property type="term" value="P:regulation of cell shape"/>
    <property type="evidence" value="ECO:0007669"/>
    <property type="project" value="UniProtKB-UniRule"/>
</dbReference>
<dbReference type="GO" id="GO:0009252">
    <property type="term" value="P:peptidoglycan biosynthetic process"/>
    <property type="evidence" value="ECO:0007669"/>
    <property type="project" value="UniProtKB-UniRule"/>
</dbReference>
<evidence type="ECO:0000256" key="8">
    <source>
        <dbReference type="ARBA" id="ARBA00060041"/>
    </source>
</evidence>
<dbReference type="InterPro" id="IPR004268">
    <property type="entry name" value="MurJ"/>
</dbReference>
<feature type="transmembrane region" description="Helical" evidence="10">
    <location>
        <begin position="406"/>
        <end position="427"/>
    </location>
</feature>
<feature type="transmembrane region" description="Helical" evidence="10">
    <location>
        <begin position="448"/>
        <end position="467"/>
    </location>
</feature>
<protein>
    <recommendedName>
        <fullName evidence="10">Probable lipid II flippase MurJ</fullName>
    </recommendedName>
</protein>
<dbReference type="GO" id="GO:0005886">
    <property type="term" value="C:plasma membrane"/>
    <property type="evidence" value="ECO:0007669"/>
    <property type="project" value="UniProtKB-SubCell"/>
</dbReference>
<evidence type="ECO:0000256" key="1">
    <source>
        <dbReference type="ARBA" id="ARBA00004651"/>
    </source>
</evidence>
<keyword evidence="3 10" id="KW-0812">Transmembrane</keyword>
<evidence type="ECO:0000256" key="2">
    <source>
        <dbReference type="ARBA" id="ARBA00022475"/>
    </source>
</evidence>
<keyword evidence="5 10" id="KW-0573">Peptidoglycan synthesis</keyword>
<dbReference type="PRINTS" id="PR01806">
    <property type="entry name" value="VIRFACTRMVIN"/>
</dbReference>
<feature type="transmembrane region" description="Helical" evidence="10">
    <location>
        <begin position="189"/>
        <end position="208"/>
    </location>
</feature>
<dbReference type="Proteomes" id="UP000679284">
    <property type="component" value="Chromosome"/>
</dbReference>
<dbReference type="PANTHER" id="PTHR47019">
    <property type="entry name" value="LIPID II FLIPPASE MURJ"/>
    <property type="match status" value="1"/>
</dbReference>
<keyword evidence="13" id="KW-1185">Reference proteome</keyword>
<feature type="transmembrane region" description="Helical" evidence="10">
    <location>
        <begin position="479"/>
        <end position="501"/>
    </location>
</feature>
<keyword evidence="10 11" id="KW-0813">Transport</keyword>
<comment type="pathway">
    <text evidence="10">Cell wall biogenesis; peptidoglycan biosynthesis.</text>
</comment>
<feature type="transmembrane region" description="Helical" evidence="10">
    <location>
        <begin position="270"/>
        <end position="291"/>
    </location>
</feature>
<reference evidence="12" key="1">
    <citation type="submission" date="2020-01" db="EMBL/GenBank/DDBJ databases">
        <authorList>
            <person name="Yang Y."/>
            <person name="Kwon Y.M."/>
        </authorList>
    </citation>
    <scope>NUCLEOTIDE SEQUENCE</scope>
    <source>
        <strain evidence="12">PG104</strain>
    </source>
</reference>
<dbReference type="GO" id="GO:0071555">
    <property type="term" value="P:cell wall organization"/>
    <property type="evidence" value="ECO:0007669"/>
    <property type="project" value="UniProtKB-UniRule"/>
</dbReference>
<evidence type="ECO:0000256" key="9">
    <source>
        <dbReference type="ARBA" id="ARBA00061532"/>
    </source>
</evidence>
<evidence type="ECO:0000256" key="10">
    <source>
        <dbReference type="HAMAP-Rule" id="MF_02078"/>
    </source>
</evidence>
<feature type="transmembrane region" description="Helical" evidence="10">
    <location>
        <begin position="312"/>
        <end position="336"/>
    </location>
</feature>
<dbReference type="GO" id="GO:0015648">
    <property type="term" value="F:lipid-linked peptidoglycan transporter activity"/>
    <property type="evidence" value="ECO:0007669"/>
    <property type="project" value="UniProtKB-UniRule"/>
</dbReference>
<keyword evidence="6 10" id="KW-1133">Transmembrane helix</keyword>
<keyword evidence="7 10" id="KW-0472">Membrane</keyword>
<evidence type="ECO:0000313" key="13">
    <source>
        <dbReference type="Proteomes" id="UP000679284"/>
    </source>
</evidence>
<evidence type="ECO:0000313" key="12">
    <source>
        <dbReference type="EMBL" id="QUS34825.1"/>
    </source>
</evidence>
<dbReference type="RefSeq" id="WP_211784075.1">
    <property type="nucleotide sequence ID" value="NZ_CP047289.1"/>
</dbReference>
<evidence type="ECO:0000256" key="7">
    <source>
        <dbReference type="ARBA" id="ARBA00023136"/>
    </source>
</evidence>
<keyword evidence="10" id="KW-0997">Cell inner membrane</keyword>
<dbReference type="AlphaFoldDB" id="A0A8J8SJI6"/>
<sequence length="514" mass="55309">MRRGGLVRGFLTVGGWTFGSRLAGFVRDVMMAAYLGAGPVAEAFLVAFSLPNMFRRFFAEGAFNMAFVPMFAKKVEGDEDPKGFARDAFNGLGSVLILITLIGTLAMPGLVWLMASGFVGDERFGLAVEYGRIGFVYILFISLVALMSGVLNTHGRFTEATIVPVMMNVVFILAMLLADRMGWDMGQTLAWTVPVTGVAQFAFTWWAARRAGYSFRPGRPRLTPDLRRLLMIAGPAVLAGGVVQVNLLVGRQVASHTEGAVGWLSYADRLYQLPLGVVGIAIGTVLLPELSRRLRAGDHEGGRASFNRGIEFAALLTLPAAVALVIVALPLVQVLYQRGAFDAVDTRNTALVLAAYGAGLPAFVLHKLFQPLYYAREDTRSPFRYAVWSMVVNLAFAVGLMPVMGFLAAALATTVSGWVMFAQLWWGARRMGDAVRPDARLRARLPRIALASALMGVVLWLAAQALAGPLGSAGLRYGALALLVGAGIVSYFGAAFALGAVRPADLRTALRRQR</sequence>
<dbReference type="PIRSF" id="PIRSF002869">
    <property type="entry name" value="MviN"/>
    <property type="match status" value="1"/>
</dbReference>
<dbReference type="KEGG" id="fap:GR316_00200"/>
<evidence type="ECO:0000256" key="6">
    <source>
        <dbReference type="ARBA" id="ARBA00022989"/>
    </source>
</evidence>
<feature type="transmembrane region" description="Helical" evidence="10">
    <location>
        <begin position="135"/>
        <end position="153"/>
    </location>
</feature>
<organism evidence="12 13">
    <name type="scientific">Falsirhodobacter algicola</name>
    <dbReference type="NCBI Taxonomy" id="2692330"/>
    <lineage>
        <taxon>Bacteria</taxon>
        <taxon>Pseudomonadati</taxon>
        <taxon>Pseudomonadota</taxon>
        <taxon>Alphaproteobacteria</taxon>
        <taxon>Rhodobacterales</taxon>
        <taxon>Paracoccaceae</taxon>
        <taxon>Falsirhodobacter</taxon>
    </lineage>
</organism>
<dbReference type="EMBL" id="CP047289">
    <property type="protein sequence ID" value="QUS34825.1"/>
    <property type="molecule type" value="Genomic_DNA"/>
</dbReference>
<feature type="transmembrane region" description="Helical" evidence="10">
    <location>
        <begin position="29"/>
        <end position="50"/>
    </location>
</feature>
<accession>A0A8J8SJI6</accession>
<feature type="transmembrane region" description="Helical" evidence="10">
    <location>
        <begin position="229"/>
        <end position="250"/>
    </location>
</feature>
<evidence type="ECO:0000256" key="5">
    <source>
        <dbReference type="ARBA" id="ARBA00022984"/>
    </source>
</evidence>
<dbReference type="NCBIfam" id="TIGR01695">
    <property type="entry name" value="murJ_mviN"/>
    <property type="match status" value="1"/>
</dbReference>
<feature type="transmembrane region" description="Helical" evidence="10">
    <location>
        <begin position="92"/>
        <end position="115"/>
    </location>
</feature>
<comment type="subcellular location">
    <subcellularLocation>
        <location evidence="10">Cell inner membrane</location>
        <topology evidence="10">Multi-pass membrane protein</topology>
    </subcellularLocation>
    <subcellularLocation>
        <location evidence="1">Cell membrane</location>
        <topology evidence="1">Multi-pass membrane protein</topology>
    </subcellularLocation>
</comment>
<gene>
    <name evidence="10 12" type="primary">murJ</name>
    <name evidence="12" type="ORF">GR316_00200</name>
</gene>
<dbReference type="PANTHER" id="PTHR47019:SF1">
    <property type="entry name" value="LIPID II FLIPPASE MURJ"/>
    <property type="match status" value="1"/>
</dbReference>
<evidence type="ECO:0000256" key="3">
    <source>
        <dbReference type="ARBA" id="ARBA00022692"/>
    </source>
</evidence>
<dbReference type="CDD" id="cd13123">
    <property type="entry name" value="MATE_MurJ_like"/>
    <property type="match status" value="1"/>
</dbReference>
<keyword evidence="10 11" id="KW-0961">Cell wall biogenesis/degradation</keyword>
<keyword evidence="4 10" id="KW-0133">Cell shape</keyword>
<feature type="transmembrane region" description="Helical" evidence="10">
    <location>
        <begin position="348"/>
        <end position="369"/>
    </location>
</feature>
<proteinExistence type="inferred from homology"/>
<dbReference type="Pfam" id="PF03023">
    <property type="entry name" value="MurJ"/>
    <property type="match status" value="1"/>
</dbReference>
<comment type="function">
    <text evidence="8 10 11">Involved in peptidoglycan biosynthesis. Transports lipid-linked peptidoglycan precursors from the inner to the outer leaflet of the cytoplasmic membrane.</text>
</comment>
<dbReference type="InterPro" id="IPR051050">
    <property type="entry name" value="Lipid_II_flippase_MurJ/MviN"/>
</dbReference>
<evidence type="ECO:0000256" key="11">
    <source>
        <dbReference type="PIRNR" id="PIRNR002869"/>
    </source>
</evidence>
<dbReference type="UniPathway" id="UPA00219"/>
<feature type="transmembrane region" description="Helical" evidence="10">
    <location>
        <begin position="381"/>
        <end position="400"/>
    </location>
</feature>
<name>A0A8J8SJI6_9RHOB</name>
<comment type="similarity">
    <text evidence="9 10 11">Belongs to the MurJ/MviN family.</text>
</comment>
<keyword evidence="2 10" id="KW-1003">Cell membrane</keyword>
<dbReference type="GO" id="GO:0034204">
    <property type="term" value="P:lipid translocation"/>
    <property type="evidence" value="ECO:0007669"/>
    <property type="project" value="TreeGrafter"/>
</dbReference>